<sequence>MLNRSMITALIGIGSAQFLKVPMKYLEEGTWDWKRLIGSGDMPSSHSSAVTALTTYVGLKKGVPSIEFGVSSIFGLIVVYDAMGIRRQTGEIAMEVNVLNEQLERFANEHPGIYHKERKKKLEELLGHMPIEVAGGALLGIAIGAISYLTEKN</sequence>
<evidence type="ECO:0000256" key="1">
    <source>
        <dbReference type="SAM" id="Phobius"/>
    </source>
</evidence>
<dbReference type="AlphaFoldDB" id="A0A1H1F213"/>
<evidence type="ECO:0008006" key="4">
    <source>
        <dbReference type="Google" id="ProtNLM"/>
    </source>
</evidence>
<dbReference type="RefSeq" id="WP_092493904.1">
    <property type="nucleotide sequence ID" value="NZ_FNKD01000003.1"/>
</dbReference>
<accession>A0A1H1F213</accession>
<protein>
    <recommendedName>
        <fullName evidence="4">Divergent PAP2 family protein</fullName>
    </recommendedName>
</protein>
<evidence type="ECO:0000313" key="2">
    <source>
        <dbReference type="EMBL" id="SDQ95035.1"/>
    </source>
</evidence>
<proteinExistence type="predicted"/>
<dbReference type="PANTHER" id="PTHR31446">
    <property type="entry name" value="ACID PHOSPHATASE/VANADIUM-DEPENDENT HALOPEROXIDASE-RELATED PROTEIN"/>
    <property type="match status" value="1"/>
</dbReference>
<keyword evidence="1" id="KW-0472">Membrane</keyword>
<name>A0A1H1F213_9BACI</name>
<reference evidence="2 3" key="1">
    <citation type="submission" date="2016-10" db="EMBL/GenBank/DDBJ databases">
        <authorList>
            <person name="de Groot N.N."/>
        </authorList>
    </citation>
    <scope>NUCLEOTIDE SEQUENCE [LARGE SCALE GENOMIC DNA]</scope>
    <source>
        <strain evidence="2 3">CGMCC 1.10449</strain>
    </source>
</reference>
<dbReference type="Proteomes" id="UP000199444">
    <property type="component" value="Unassembled WGS sequence"/>
</dbReference>
<dbReference type="InterPro" id="IPR003832">
    <property type="entry name" value="DUF212"/>
</dbReference>
<keyword evidence="1" id="KW-1133">Transmembrane helix</keyword>
<dbReference type="EMBL" id="FNKD01000003">
    <property type="protein sequence ID" value="SDQ95035.1"/>
    <property type="molecule type" value="Genomic_DNA"/>
</dbReference>
<keyword evidence="1" id="KW-0812">Transmembrane</keyword>
<dbReference type="PANTHER" id="PTHR31446:SF29">
    <property type="entry name" value="ACID PHOSPHATASE_VANADIUM-DEPENDENT HALOPEROXIDASE-RELATED PROTEIN"/>
    <property type="match status" value="1"/>
</dbReference>
<dbReference type="Pfam" id="PF02681">
    <property type="entry name" value="DUF212"/>
    <property type="match status" value="1"/>
</dbReference>
<evidence type="ECO:0000313" key="3">
    <source>
        <dbReference type="Proteomes" id="UP000199444"/>
    </source>
</evidence>
<keyword evidence="3" id="KW-1185">Reference proteome</keyword>
<feature type="transmembrane region" description="Helical" evidence="1">
    <location>
        <begin position="125"/>
        <end position="149"/>
    </location>
</feature>
<organism evidence="2 3">
    <name type="scientific">Virgibacillus salinus</name>
    <dbReference type="NCBI Taxonomy" id="553311"/>
    <lineage>
        <taxon>Bacteria</taxon>
        <taxon>Bacillati</taxon>
        <taxon>Bacillota</taxon>
        <taxon>Bacilli</taxon>
        <taxon>Bacillales</taxon>
        <taxon>Bacillaceae</taxon>
        <taxon>Virgibacillus</taxon>
    </lineage>
</organism>
<gene>
    <name evidence="2" type="ORF">SAMN05216231_3169</name>
</gene>
<dbReference type="STRING" id="553311.SAMN05216231_3169"/>